<evidence type="ECO:0000256" key="8">
    <source>
        <dbReference type="ARBA" id="ARBA00023125"/>
    </source>
</evidence>
<dbReference type="GO" id="GO:0043139">
    <property type="term" value="F:5'-3' DNA helicase activity"/>
    <property type="evidence" value="ECO:0007669"/>
    <property type="project" value="UniProtKB-EC"/>
</dbReference>
<dbReference type="FunFam" id="3.40.50.300:FF:000076">
    <property type="entry name" value="Replicative DNA helicase"/>
    <property type="match status" value="1"/>
</dbReference>
<comment type="similarity">
    <text evidence="1 12">Belongs to the helicase family. DnaB subfamily.</text>
</comment>
<dbReference type="Pfam" id="PF03796">
    <property type="entry name" value="DnaB_C"/>
    <property type="match status" value="1"/>
</dbReference>
<dbReference type="PROSITE" id="PS51199">
    <property type="entry name" value="SF4_HELICASE"/>
    <property type="match status" value="1"/>
</dbReference>
<evidence type="ECO:0000256" key="3">
    <source>
        <dbReference type="ARBA" id="ARBA00022705"/>
    </source>
</evidence>
<keyword evidence="7 12" id="KW-0067">ATP-binding</keyword>
<dbReference type="GO" id="GO:0016887">
    <property type="term" value="F:ATP hydrolysis activity"/>
    <property type="evidence" value="ECO:0007669"/>
    <property type="project" value="RHEA"/>
</dbReference>
<gene>
    <name evidence="14" type="primary">dnaB</name>
    <name evidence="14" type="ORF">E3J32_00115</name>
</gene>
<evidence type="ECO:0000259" key="13">
    <source>
        <dbReference type="PROSITE" id="PS51199"/>
    </source>
</evidence>
<protein>
    <recommendedName>
        <fullName evidence="11 12">Replicative DNA helicase</fullName>
        <ecNumber evidence="11 12">5.6.2.3</ecNumber>
    </recommendedName>
</protein>
<reference evidence="14 15" key="1">
    <citation type="submission" date="2019-03" db="EMBL/GenBank/DDBJ databases">
        <title>Metabolic potential of uncultured bacteria and archaea associated with petroleum seepage in deep-sea sediments.</title>
        <authorList>
            <person name="Dong X."/>
            <person name="Hubert C."/>
        </authorList>
    </citation>
    <scope>NUCLEOTIDE SEQUENCE [LARGE SCALE GENOMIC DNA]</scope>
    <source>
        <strain evidence="14">E29_bin25</strain>
    </source>
</reference>
<evidence type="ECO:0000256" key="9">
    <source>
        <dbReference type="ARBA" id="ARBA00023235"/>
    </source>
</evidence>
<keyword evidence="3 12" id="KW-0235">DNA replication</keyword>
<dbReference type="SUPFAM" id="SSF52540">
    <property type="entry name" value="P-loop containing nucleoside triphosphate hydrolases"/>
    <property type="match status" value="1"/>
</dbReference>
<evidence type="ECO:0000256" key="7">
    <source>
        <dbReference type="ARBA" id="ARBA00022840"/>
    </source>
</evidence>
<comment type="caution">
    <text evidence="14">The sequence shown here is derived from an EMBL/GenBank/DDBJ whole genome shotgun (WGS) entry which is preliminary data.</text>
</comment>
<dbReference type="GO" id="GO:0005524">
    <property type="term" value="F:ATP binding"/>
    <property type="evidence" value="ECO:0007669"/>
    <property type="project" value="UniProtKB-UniRule"/>
</dbReference>
<dbReference type="InterPro" id="IPR007693">
    <property type="entry name" value="DNA_helicase_DnaB-like_N"/>
</dbReference>
<keyword evidence="8 12" id="KW-0238">DNA-binding</keyword>
<sequence>MEAERSVLGAMLLEKGTIPKVLQALPASDSFYSETHRLIYKEIIGLLNKNKPVDIVALKEEFRKKNKLKDIGGAVYLADLVNSVPTTANVDYYAQIVREKYILRDLLRAVASITSLSYDSSQDLDDILDKAQSFIFDITRKRIKTPVVHIKEILPDTFEHIEALYEKKEHITGIPTGFDQFDRLTSGFQLSDLIIIAGRPSMGKTSLALNIARYASVEAHIPLVIFSLESAKEQLVEHLLCSEARVNSQKLRVGLLSEEDWTKLTDAAGILADAPIYIDDTPNMGVLELRAKARQLKAEHDIQMAIVDYLQLMAGDRRSENRQQEISEISRSLKALAKELGIAVVAISQLSRAVEKRGEEDKRPRLSDLRESGAIEQDADLVVSLYREYYYSRKPEDEGVAELIINKQRRGPVGKIDLTFVKEYARFESRSFREIK</sequence>
<comment type="catalytic activity">
    <reaction evidence="10 12">
        <text>ATP + H2O = ADP + phosphate + H(+)</text>
        <dbReference type="Rhea" id="RHEA:13065"/>
        <dbReference type="ChEBI" id="CHEBI:15377"/>
        <dbReference type="ChEBI" id="CHEBI:15378"/>
        <dbReference type="ChEBI" id="CHEBI:30616"/>
        <dbReference type="ChEBI" id="CHEBI:43474"/>
        <dbReference type="ChEBI" id="CHEBI:456216"/>
        <dbReference type="EC" id="5.6.2.3"/>
    </reaction>
</comment>
<keyword evidence="5 12" id="KW-0378">Hydrolase</keyword>
<dbReference type="Pfam" id="PF00772">
    <property type="entry name" value="DnaB"/>
    <property type="match status" value="1"/>
</dbReference>
<proteinExistence type="inferred from homology"/>
<dbReference type="GO" id="GO:1990077">
    <property type="term" value="C:primosome complex"/>
    <property type="evidence" value="ECO:0007669"/>
    <property type="project" value="UniProtKB-UniRule"/>
</dbReference>
<dbReference type="Gene3D" id="1.10.860.10">
    <property type="entry name" value="DNAb Helicase, Chain A"/>
    <property type="match status" value="1"/>
</dbReference>
<comment type="function">
    <text evidence="12">The main replicative DNA helicase, it participates in initiation and elongation during chromosome replication. Travels ahead of the DNA replisome, separating dsDNA into templates for DNA synthesis. A processive ATP-dependent 5'-3' DNA helicase it has DNA-dependent ATPase activity.</text>
</comment>
<dbReference type="SUPFAM" id="SSF48024">
    <property type="entry name" value="N-terminal domain of DnaB helicase"/>
    <property type="match status" value="1"/>
</dbReference>
<evidence type="ECO:0000256" key="12">
    <source>
        <dbReference type="RuleBase" id="RU362085"/>
    </source>
</evidence>
<keyword evidence="6 12" id="KW-0347">Helicase</keyword>
<dbReference type="PANTHER" id="PTHR30153">
    <property type="entry name" value="REPLICATIVE DNA HELICASE DNAB"/>
    <property type="match status" value="1"/>
</dbReference>
<evidence type="ECO:0000256" key="1">
    <source>
        <dbReference type="ARBA" id="ARBA00008428"/>
    </source>
</evidence>
<dbReference type="InterPro" id="IPR003593">
    <property type="entry name" value="AAA+_ATPase"/>
</dbReference>
<dbReference type="CDD" id="cd00984">
    <property type="entry name" value="DnaB_C"/>
    <property type="match status" value="1"/>
</dbReference>
<organism evidence="14 15">
    <name type="scientific">Aerophobetes bacterium</name>
    <dbReference type="NCBI Taxonomy" id="2030807"/>
    <lineage>
        <taxon>Bacteria</taxon>
        <taxon>Candidatus Aerophobota</taxon>
    </lineage>
</organism>
<dbReference type="NCBIfam" id="NF004384">
    <property type="entry name" value="PRK05748.1"/>
    <property type="match status" value="1"/>
</dbReference>
<dbReference type="InterPro" id="IPR027417">
    <property type="entry name" value="P-loop_NTPase"/>
</dbReference>
<dbReference type="Proteomes" id="UP000315669">
    <property type="component" value="Unassembled WGS sequence"/>
</dbReference>
<dbReference type="InterPro" id="IPR016136">
    <property type="entry name" value="DNA_helicase_N/primase_C"/>
</dbReference>
<dbReference type="FunFam" id="1.10.860.10:FF:000001">
    <property type="entry name" value="Replicative DNA helicase"/>
    <property type="match status" value="1"/>
</dbReference>
<evidence type="ECO:0000256" key="10">
    <source>
        <dbReference type="ARBA" id="ARBA00048954"/>
    </source>
</evidence>
<dbReference type="EMBL" id="SOII01000008">
    <property type="protein sequence ID" value="TET86613.1"/>
    <property type="molecule type" value="Genomic_DNA"/>
</dbReference>
<feature type="domain" description="SF4 helicase" evidence="13">
    <location>
        <begin position="167"/>
        <end position="434"/>
    </location>
</feature>
<keyword evidence="9" id="KW-0413">Isomerase</keyword>
<dbReference type="GO" id="GO:0005829">
    <property type="term" value="C:cytosol"/>
    <property type="evidence" value="ECO:0007669"/>
    <property type="project" value="TreeGrafter"/>
</dbReference>
<dbReference type="EC" id="5.6.2.3" evidence="11 12"/>
<evidence type="ECO:0000313" key="14">
    <source>
        <dbReference type="EMBL" id="TET86613.1"/>
    </source>
</evidence>
<dbReference type="NCBIfam" id="TIGR00665">
    <property type="entry name" value="DnaB"/>
    <property type="match status" value="1"/>
</dbReference>
<evidence type="ECO:0000256" key="5">
    <source>
        <dbReference type="ARBA" id="ARBA00022801"/>
    </source>
</evidence>
<dbReference type="AlphaFoldDB" id="A0A523Y4W8"/>
<dbReference type="PANTHER" id="PTHR30153:SF2">
    <property type="entry name" value="REPLICATIVE DNA HELICASE"/>
    <property type="match status" value="1"/>
</dbReference>
<evidence type="ECO:0000256" key="11">
    <source>
        <dbReference type="NCBIfam" id="TIGR00665"/>
    </source>
</evidence>
<name>A0A523Y4W8_UNCAE</name>
<evidence type="ECO:0000256" key="6">
    <source>
        <dbReference type="ARBA" id="ARBA00022806"/>
    </source>
</evidence>
<evidence type="ECO:0000313" key="15">
    <source>
        <dbReference type="Proteomes" id="UP000315669"/>
    </source>
</evidence>
<keyword evidence="2 12" id="KW-0639">Primosome</keyword>
<dbReference type="InterPro" id="IPR007694">
    <property type="entry name" value="DNA_helicase_DnaB-like_C"/>
</dbReference>
<dbReference type="GO" id="GO:0042802">
    <property type="term" value="F:identical protein binding"/>
    <property type="evidence" value="ECO:0007669"/>
    <property type="project" value="UniProtKB-ARBA"/>
</dbReference>
<keyword evidence="4 12" id="KW-0547">Nucleotide-binding</keyword>
<dbReference type="SMART" id="SM00382">
    <property type="entry name" value="AAA"/>
    <property type="match status" value="1"/>
</dbReference>
<accession>A0A523Y4W8</accession>
<dbReference type="Gene3D" id="3.40.50.300">
    <property type="entry name" value="P-loop containing nucleotide triphosphate hydrolases"/>
    <property type="match status" value="1"/>
</dbReference>
<dbReference type="InterPro" id="IPR036185">
    <property type="entry name" value="DNA_heli_DnaB-like_N_sf"/>
</dbReference>
<dbReference type="InterPro" id="IPR007692">
    <property type="entry name" value="DNA_helicase_DnaB"/>
</dbReference>
<evidence type="ECO:0000256" key="4">
    <source>
        <dbReference type="ARBA" id="ARBA00022741"/>
    </source>
</evidence>
<dbReference type="GO" id="GO:0003677">
    <property type="term" value="F:DNA binding"/>
    <property type="evidence" value="ECO:0007669"/>
    <property type="project" value="UniProtKB-UniRule"/>
</dbReference>
<evidence type="ECO:0000256" key="2">
    <source>
        <dbReference type="ARBA" id="ARBA00022515"/>
    </source>
</evidence>
<dbReference type="GO" id="GO:0006269">
    <property type="term" value="P:DNA replication, synthesis of primer"/>
    <property type="evidence" value="ECO:0007669"/>
    <property type="project" value="UniProtKB-UniRule"/>
</dbReference>